<proteinExistence type="predicted"/>
<sequence length="368" mass="38058">MAGILEYSTTPASNTTINGIGISGSSSIKYGDDAIRQFMADVRSAVTKASDKAAGTHMATKADHNQLWRVTGTATINLTSAATLTAGWALWVMADGGTVTIDPASSEQINGAATLTIQDGAAAFIVCTATAFRALPIGTGDMQSATWAAQITASLKYAGAIGAAQDLDTYTAPGIYVQNQSAGASGGTNYPVANAGMLEVLDGGGATNVQTVQRYTEYSQPSIVWQRMRRNGGNWSAWLNLSEWTAATVSQAEAEAGTATTRRAWTAERVKQAIEAIAPAVVPPPEVGLYTGSARDETVFPVGHYILVGGAGNSEARNASLTVYLPSNPGSDTKRYVGSGGSTALAGTWRARGNTGTATEASLYQRVA</sequence>
<evidence type="ECO:0000313" key="1">
    <source>
        <dbReference type="EMBL" id="EXL09703.1"/>
    </source>
</evidence>
<gene>
    <name evidence="1" type="ORF">BG36_20780</name>
</gene>
<dbReference type="CDD" id="cd19958">
    <property type="entry name" value="pyocin_knob"/>
    <property type="match status" value="1"/>
</dbReference>
<dbReference type="HOGENOM" id="CLU_751518_0_0_5"/>
<reference evidence="1 2" key="1">
    <citation type="submission" date="2014-02" db="EMBL/GenBank/DDBJ databases">
        <title>Aquamicrobium defluvii Genome sequencing.</title>
        <authorList>
            <person name="Wang X."/>
        </authorList>
    </citation>
    <scope>NUCLEOTIDE SEQUENCE [LARGE SCALE GENOMIC DNA]</scope>
    <source>
        <strain evidence="1 2">W13Z1</strain>
    </source>
</reference>
<organism evidence="1 2">
    <name type="scientific">Aquamicrobium defluvii</name>
    <dbReference type="NCBI Taxonomy" id="69279"/>
    <lineage>
        <taxon>Bacteria</taxon>
        <taxon>Pseudomonadati</taxon>
        <taxon>Pseudomonadota</taxon>
        <taxon>Alphaproteobacteria</taxon>
        <taxon>Hyphomicrobiales</taxon>
        <taxon>Phyllobacteriaceae</taxon>
        <taxon>Aquamicrobium</taxon>
    </lineage>
</organism>
<name>A0A011UUY2_9HYPH</name>
<dbReference type="AlphaFoldDB" id="A0A011UUY2"/>
<comment type="caution">
    <text evidence="1">The sequence shown here is derived from an EMBL/GenBank/DDBJ whole genome shotgun (WGS) entry which is preliminary data.</text>
</comment>
<dbReference type="RefSeq" id="WP_051520423.1">
    <property type="nucleotide sequence ID" value="NZ_KK073880.1"/>
</dbReference>
<protein>
    <submittedName>
        <fullName evidence="1">Uncharacterized protein</fullName>
    </submittedName>
</protein>
<dbReference type="STRING" id="69279.BG36_20780"/>
<accession>A0A011UUY2</accession>
<dbReference type="Proteomes" id="UP000019849">
    <property type="component" value="Unassembled WGS sequence"/>
</dbReference>
<dbReference type="EMBL" id="JENY01000006">
    <property type="protein sequence ID" value="EXL09703.1"/>
    <property type="molecule type" value="Genomic_DNA"/>
</dbReference>
<evidence type="ECO:0000313" key="2">
    <source>
        <dbReference type="Proteomes" id="UP000019849"/>
    </source>
</evidence>